<evidence type="ECO:0000313" key="1">
    <source>
        <dbReference type="EMBL" id="ADQ78431.1"/>
    </source>
</evidence>
<proteinExistence type="predicted"/>
<reference key="1">
    <citation type="submission" date="2010-11" db="EMBL/GenBank/DDBJ databases">
        <title>The complete genome of Paludibacter propionicigenes DSM 17365.</title>
        <authorList>
            <consortium name="US DOE Joint Genome Institute (JGI-PGF)"/>
            <person name="Lucas S."/>
            <person name="Copeland A."/>
            <person name="Lapidus A."/>
            <person name="Bruce D."/>
            <person name="Goodwin L."/>
            <person name="Pitluck S."/>
            <person name="Kyrpides N."/>
            <person name="Mavromatis K."/>
            <person name="Ivanova N."/>
            <person name="Munk A.C."/>
            <person name="Brettin T."/>
            <person name="Detter J.C."/>
            <person name="Han C."/>
            <person name="Tapia R."/>
            <person name="Land M."/>
            <person name="Hauser L."/>
            <person name="Markowitz V."/>
            <person name="Cheng J.-F."/>
            <person name="Hugenholtz P."/>
            <person name="Woyke T."/>
            <person name="Wu D."/>
            <person name="Gronow S."/>
            <person name="Wellnitz S."/>
            <person name="Brambilla E."/>
            <person name="Klenk H.-P."/>
            <person name="Eisen J.A."/>
        </authorList>
    </citation>
    <scope>NUCLEOTIDE SEQUENCE</scope>
    <source>
        <strain>WB4</strain>
    </source>
</reference>
<dbReference type="KEGG" id="ppn:Palpr_0269"/>
<accession>E4T150</accession>
<sequence length="32" mass="3865">MWFALFFGNIKAELPITIKLFEIILQEYFITN</sequence>
<dbReference type="HOGENOM" id="CLU_3390587_0_0_10"/>
<reference evidence="1 2" key="2">
    <citation type="journal article" date="2011" name="Stand. Genomic Sci.">
        <title>Complete genome sequence of Paludibacter propionicigenes type strain (WB4).</title>
        <authorList>
            <person name="Gronow S."/>
            <person name="Munk C."/>
            <person name="Lapidus A."/>
            <person name="Nolan M."/>
            <person name="Lucas S."/>
            <person name="Hammon N."/>
            <person name="Deshpande S."/>
            <person name="Cheng J.F."/>
            <person name="Tapia R."/>
            <person name="Han C."/>
            <person name="Goodwin L."/>
            <person name="Pitluck S."/>
            <person name="Liolios K."/>
            <person name="Ivanova N."/>
            <person name="Mavromatis K."/>
            <person name="Mikhailova N."/>
            <person name="Pati A."/>
            <person name="Chen A."/>
            <person name="Palaniappan K."/>
            <person name="Land M."/>
            <person name="Hauser L."/>
            <person name="Chang Y.J."/>
            <person name="Jeffries C.D."/>
            <person name="Brambilla E."/>
            <person name="Rohde M."/>
            <person name="Goker M."/>
            <person name="Detter J.C."/>
            <person name="Woyke T."/>
            <person name="Bristow J."/>
            <person name="Eisen J.A."/>
            <person name="Markowitz V."/>
            <person name="Hugenholtz P."/>
            <person name="Kyrpides N.C."/>
            <person name="Klenk H.P."/>
        </authorList>
    </citation>
    <scope>NUCLEOTIDE SEQUENCE [LARGE SCALE GENOMIC DNA]</scope>
    <source>
        <strain evidence="2">DSM 17365 / JCM 13257 / WB4</strain>
    </source>
</reference>
<dbReference type="STRING" id="694427.Palpr_0269"/>
<dbReference type="EMBL" id="CP002345">
    <property type="protein sequence ID" value="ADQ78431.1"/>
    <property type="molecule type" value="Genomic_DNA"/>
</dbReference>
<gene>
    <name evidence="1" type="ordered locus">Palpr_0269</name>
</gene>
<dbReference type="AlphaFoldDB" id="E4T150"/>
<protein>
    <submittedName>
        <fullName evidence="1">Uncharacterized protein</fullName>
    </submittedName>
</protein>
<evidence type="ECO:0000313" key="2">
    <source>
        <dbReference type="Proteomes" id="UP000008718"/>
    </source>
</evidence>
<organism evidence="1 2">
    <name type="scientific">Paludibacter propionicigenes (strain DSM 17365 / JCM 13257 / WB4)</name>
    <dbReference type="NCBI Taxonomy" id="694427"/>
    <lineage>
        <taxon>Bacteria</taxon>
        <taxon>Pseudomonadati</taxon>
        <taxon>Bacteroidota</taxon>
        <taxon>Bacteroidia</taxon>
        <taxon>Bacteroidales</taxon>
        <taxon>Paludibacteraceae</taxon>
        <taxon>Paludibacter</taxon>
    </lineage>
</organism>
<dbReference type="Proteomes" id="UP000008718">
    <property type="component" value="Chromosome"/>
</dbReference>
<keyword evidence="2" id="KW-1185">Reference proteome</keyword>
<name>E4T150_PALPW</name>